<evidence type="ECO:0000256" key="1">
    <source>
        <dbReference type="ARBA" id="ARBA00023015"/>
    </source>
</evidence>
<dbReference type="InterPro" id="IPR000595">
    <property type="entry name" value="cNMP-bd_dom"/>
</dbReference>
<dbReference type="SMART" id="SM00100">
    <property type="entry name" value="cNMP"/>
    <property type="match status" value="1"/>
</dbReference>
<dbReference type="PRINTS" id="PR00034">
    <property type="entry name" value="HTHCRP"/>
</dbReference>
<dbReference type="SMART" id="SM00419">
    <property type="entry name" value="HTH_CRP"/>
    <property type="match status" value="1"/>
</dbReference>
<evidence type="ECO:0000313" key="7">
    <source>
        <dbReference type="EMBL" id="MFD2115886.1"/>
    </source>
</evidence>
<dbReference type="InterPro" id="IPR036390">
    <property type="entry name" value="WH_DNA-bd_sf"/>
</dbReference>
<dbReference type="PANTHER" id="PTHR24567:SF74">
    <property type="entry name" value="HTH-TYPE TRANSCRIPTIONAL REGULATOR ARCR"/>
    <property type="match status" value="1"/>
</dbReference>
<sequence>MDRLVAFLQEVPFFSNLAYVELEKVASLLITRKYERGINVFLEGGDGDEFYVIYSGNVKIYKESVSREIILAIFGEGDFFGEMAVLENETTRSASAMTLEETTLYVLKRQDFLWLMNQTPQIPIKIMNTAMQRLRTANELIKDLTFRDAKTRIAKGLYRLVEKHGVQKQDNILIDLKLTHQQIADLTGTVRETVTKVMQELQTMGILKIEKKRITITDHQQYLLLFDEE</sequence>
<comment type="caution">
    <text evidence="7">The sequence shown here is derived from an EMBL/GenBank/DDBJ whole genome shotgun (WGS) entry which is preliminary data.</text>
</comment>
<gene>
    <name evidence="7" type="ORF">ACFSJH_09145</name>
</gene>
<evidence type="ECO:0000313" key="8">
    <source>
        <dbReference type="Proteomes" id="UP001597362"/>
    </source>
</evidence>
<dbReference type="PROSITE" id="PS51063">
    <property type="entry name" value="HTH_CRP_2"/>
    <property type="match status" value="1"/>
</dbReference>
<dbReference type="EMBL" id="JBHUHO010000029">
    <property type="protein sequence ID" value="MFD2115886.1"/>
    <property type="molecule type" value="Genomic_DNA"/>
</dbReference>
<evidence type="ECO:0000259" key="5">
    <source>
        <dbReference type="PROSITE" id="PS50042"/>
    </source>
</evidence>
<dbReference type="SUPFAM" id="SSF46785">
    <property type="entry name" value="Winged helix' DNA-binding domain"/>
    <property type="match status" value="1"/>
</dbReference>
<name>A0ABW4YJQ8_9BACL</name>
<evidence type="ECO:0000259" key="6">
    <source>
        <dbReference type="PROSITE" id="PS51063"/>
    </source>
</evidence>
<feature type="domain" description="HTH crp-type" evidence="6">
    <location>
        <begin position="147"/>
        <end position="220"/>
    </location>
</feature>
<keyword evidence="2" id="KW-0238">DNA-binding</keyword>
<feature type="domain" description="Cyclic nucleotide-binding" evidence="5">
    <location>
        <begin position="13"/>
        <end position="133"/>
    </location>
</feature>
<evidence type="ECO:0000256" key="4">
    <source>
        <dbReference type="ARBA" id="ARBA00023163"/>
    </source>
</evidence>
<evidence type="ECO:0000256" key="2">
    <source>
        <dbReference type="ARBA" id="ARBA00023125"/>
    </source>
</evidence>
<organism evidence="7 8">
    <name type="scientific">Paenibacillus yanchengensis</name>
    <dbReference type="NCBI Taxonomy" id="2035833"/>
    <lineage>
        <taxon>Bacteria</taxon>
        <taxon>Bacillati</taxon>
        <taxon>Bacillota</taxon>
        <taxon>Bacilli</taxon>
        <taxon>Bacillales</taxon>
        <taxon>Paenibacillaceae</taxon>
        <taxon>Paenibacillus</taxon>
    </lineage>
</organism>
<protein>
    <submittedName>
        <fullName evidence="7">Crp/Fnr family transcriptional regulator</fullName>
    </submittedName>
</protein>
<dbReference type="Gene3D" id="1.10.10.10">
    <property type="entry name" value="Winged helix-like DNA-binding domain superfamily/Winged helix DNA-binding domain"/>
    <property type="match status" value="1"/>
</dbReference>
<dbReference type="SUPFAM" id="SSF51206">
    <property type="entry name" value="cAMP-binding domain-like"/>
    <property type="match status" value="1"/>
</dbReference>
<dbReference type="Pfam" id="PF00027">
    <property type="entry name" value="cNMP_binding"/>
    <property type="match status" value="1"/>
</dbReference>
<dbReference type="InterPro" id="IPR014710">
    <property type="entry name" value="RmlC-like_jellyroll"/>
</dbReference>
<dbReference type="Pfam" id="PF13545">
    <property type="entry name" value="HTH_Crp_2"/>
    <property type="match status" value="1"/>
</dbReference>
<accession>A0ABW4YJQ8</accession>
<reference evidence="8" key="1">
    <citation type="journal article" date="2019" name="Int. J. Syst. Evol. Microbiol.">
        <title>The Global Catalogue of Microorganisms (GCM) 10K type strain sequencing project: providing services to taxonomists for standard genome sequencing and annotation.</title>
        <authorList>
            <consortium name="The Broad Institute Genomics Platform"/>
            <consortium name="The Broad Institute Genome Sequencing Center for Infectious Disease"/>
            <person name="Wu L."/>
            <person name="Ma J."/>
        </authorList>
    </citation>
    <scope>NUCLEOTIDE SEQUENCE [LARGE SCALE GENOMIC DNA]</scope>
    <source>
        <strain evidence="8">GH52</strain>
    </source>
</reference>
<dbReference type="RefSeq" id="WP_377771513.1">
    <property type="nucleotide sequence ID" value="NZ_JBHUHO010000029.1"/>
</dbReference>
<dbReference type="PROSITE" id="PS50042">
    <property type="entry name" value="CNMP_BINDING_3"/>
    <property type="match status" value="1"/>
</dbReference>
<keyword evidence="3" id="KW-0010">Activator</keyword>
<evidence type="ECO:0000256" key="3">
    <source>
        <dbReference type="ARBA" id="ARBA00023159"/>
    </source>
</evidence>
<dbReference type="InterPro" id="IPR012318">
    <property type="entry name" value="HTH_CRP"/>
</dbReference>
<dbReference type="PROSITE" id="PS00889">
    <property type="entry name" value="CNMP_BINDING_2"/>
    <property type="match status" value="1"/>
</dbReference>
<keyword evidence="1" id="KW-0805">Transcription regulation</keyword>
<dbReference type="InterPro" id="IPR036388">
    <property type="entry name" value="WH-like_DNA-bd_sf"/>
</dbReference>
<proteinExistence type="predicted"/>
<dbReference type="InterPro" id="IPR050397">
    <property type="entry name" value="Env_Response_Regulators"/>
</dbReference>
<dbReference type="Gene3D" id="2.60.120.10">
    <property type="entry name" value="Jelly Rolls"/>
    <property type="match status" value="1"/>
</dbReference>
<dbReference type="PANTHER" id="PTHR24567">
    <property type="entry name" value="CRP FAMILY TRANSCRIPTIONAL REGULATORY PROTEIN"/>
    <property type="match status" value="1"/>
</dbReference>
<keyword evidence="8" id="KW-1185">Reference proteome</keyword>
<dbReference type="PRINTS" id="PR00103">
    <property type="entry name" value="CAMPKINASE"/>
</dbReference>
<dbReference type="CDD" id="cd00038">
    <property type="entry name" value="CAP_ED"/>
    <property type="match status" value="1"/>
</dbReference>
<keyword evidence="4" id="KW-0804">Transcription</keyword>
<dbReference type="InterPro" id="IPR018488">
    <property type="entry name" value="cNMP-bd_CS"/>
</dbReference>
<dbReference type="InterPro" id="IPR018490">
    <property type="entry name" value="cNMP-bd_dom_sf"/>
</dbReference>
<dbReference type="Proteomes" id="UP001597362">
    <property type="component" value="Unassembled WGS sequence"/>
</dbReference>